<comment type="caution">
    <text evidence="1">The sequence shown here is derived from an EMBL/GenBank/DDBJ whole genome shotgun (WGS) entry which is preliminary data.</text>
</comment>
<keyword evidence="2" id="KW-1185">Reference proteome</keyword>
<sequence length="43" mass="4695">MVFCVGIMSAMKPKFATAATRILRINEKTPDLFGPGVQNQLAK</sequence>
<dbReference type="EMBL" id="AONI01000010">
    <property type="protein sequence ID" value="EPX79116.1"/>
    <property type="molecule type" value="Genomic_DNA"/>
</dbReference>
<dbReference type="AlphaFoldDB" id="S9QCI8"/>
<accession>S9QCI8</accession>
<organism evidence="1 2">
    <name type="scientific">Litoreibacter arenae DSM 19593</name>
    <dbReference type="NCBI Taxonomy" id="1123360"/>
    <lineage>
        <taxon>Bacteria</taxon>
        <taxon>Pseudomonadati</taxon>
        <taxon>Pseudomonadota</taxon>
        <taxon>Alphaproteobacteria</taxon>
        <taxon>Rhodobacterales</taxon>
        <taxon>Roseobacteraceae</taxon>
        <taxon>Litoreibacter</taxon>
    </lineage>
</organism>
<evidence type="ECO:0000313" key="2">
    <source>
        <dbReference type="Proteomes" id="UP000015351"/>
    </source>
</evidence>
<evidence type="ECO:0000313" key="1">
    <source>
        <dbReference type="EMBL" id="EPX79116.1"/>
    </source>
</evidence>
<reference evidence="2" key="1">
    <citation type="journal article" date="2013" name="Stand. Genomic Sci.">
        <title>Genome sequence of the Litoreibacter arenae type strain (DSM 19593(T)), a member of the Roseobacter clade isolated from sea sand.</title>
        <authorList>
            <person name="Riedel T."/>
            <person name="Fiebig A."/>
            <person name="Petersen J."/>
            <person name="Gronow S."/>
            <person name="Kyrpides N.C."/>
            <person name="Goker M."/>
            <person name="Klenk H.P."/>
        </authorList>
    </citation>
    <scope>NUCLEOTIDE SEQUENCE [LARGE SCALE GENOMIC DNA]</scope>
    <source>
        <strain evidence="2">DSM 19593</strain>
    </source>
</reference>
<protein>
    <submittedName>
        <fullName evidence="1">Uncharacterized protein</fullName>
    </submittedName>
</protein>
<gene>
    <name evidence="1" type="ORF">thalar_01935</name>
</gene>
<dbReference type="Proteomes" id="UP000015351">
    <property type="component" value="Unassembled WGS sequence"/>
</dbReference>
<dbReference type="HOGENOM" id="CLU_3235648_0_0_5"/>
<name>S9QCI8_9RHOB</name>
<proteinExistence type="predicted"/>